<evidence type="ECO:0000256" key="1">
    <source>
        <dbReference type="SAM" id="MobiDB-lite"/>
    </source>
</evidence>
<evidence type="ECO:0000313" key="3">
    <source>
        <dbReference type="Proteomes" id="UP001596012"/>
    </source>
</evidence>
<dbReference type="Proteomes" id="UP001596012">
    <property type="component" value="Unassembled WGS sequence"/>
</dbReference>
<comment type="caution">
    <text evidence="2">The sequence shown here is derived from an EMBL/GenBank/DDBJ whole genome shotgun (WGS) entry which is preliminary data.</text>
</comment>
<proteinExistence type="predicted"/>
<reference evidence="3" key="1">
    <citation type="journal article" date="2019" name="Int. J. Syst. Evol. Microbiol.">
        <title>The Global Catalogue of Microorganisms (GCM) 10K type strain sequencing project: providing services to taxonomists for standard genome sequencing and annotation.</title>
        <authorList>
            <consortium name="The Broad Institute Genomics Platform"/>
            <consortium name="The Broad Institute Genome Sequencing Center for Infectious Disease"/>
            <person name="Wu L."/>
            <person name="Ma J."/>
        </authorList>
    </citation>
    <scope>NUCLEOTIDE SEQUENCE [LARGE SCALE GENOMIC DNA]</scope>
    <source>
        <strain evidence="3">DT43</strain>
    </source>
</reference>
<feature type="region of interest" description="Disordered" evidence="1">
    <location>
        <begin position="62"/>
        <end position="84"/>
    </location>
</feature>
<organism evidence="2 3">
    <name type="scientific">Streptomyces xiangluensis</name>
    <dbReference type="NCBI Taxonomy" id="2665720"/>
    <lineage>
        <taxon>Bacteria</taxon>
        <taxon>Bacillati</taxon>
        <taxon>Actinomycetota</taxon>
        <taxon>Actinomycetes</taxon>
        <taxon>Kitasatosporales</taxon>
        <taxon>Streptomycetaceae</taxon>
        <taxon>Streptomyces</taxon>
    </lineage>
</organism>
<dbReference type="RefSeq" id="WP_386343305.1">
    <property type="nucleotide sequence ID" value="NZ_JBHSFG010000029.1"/>
</dbReference>
<accession>A0ABV8YN13</accession>
<evidence type="ECO:0000313" key="2">
    <source>
        <dbReference type="EMBL" id="MFC4466677.1"/>
    </source>
</evidence>
<dbReference type="Gene3D" id="1.10.10.60">
    <property type="entry name" value="Homeodomain-like"/>
    <property type="match status" value="1"/>
</dbReference>
<gene>
    <name evidence="2" type="ORF">ACFPH6_19455</name>
</gene>
<name>A0ABV8YN13_9ACTN</name>
<protein>
    <submittedName>
        <fullName evidence="2">Uncharacterized protein</fullName>
    </submittedName>
</protein>
<sequence>MTDTDLAEIREANAKIEQAKEAERLARLDLGRVIARVRARGVKQSAIAKELGITREQVRRLEDAARKADEGSPALAGGSDAPEA</sequence>
<keyword evidence="3" id="KW-1185">Reference proteome</keyword>
<dbReference type="EMBL" id="JBHSFG010000029">
    <property type="protein sequence ID" value="MFC4466677.1"/>
    <property type="molecule type" value="Genomic_DNA"/>
</dbReference>